<accession>A0A0S8G895</accession>
<dbReference type="GO" id="GO:0070180">
    <property type="term" value="F:large ribosomal subunit rRNA binding"/>
    <property type="evidence" value="ECO:0007669"/>
    <property type="project" value="UniProtKB-UniRule"/>
</dbReference>
<evidence type="ECO:0000313" key="7">
    <source>
        <dbReference type="Proteomes" id="UP000051717"/>
    </source>
</evidence>
<evidence type="ECO:0000256" key="3">
    <source>
        <dbReference type="ARBA" id="ARBA00023274"/>
    </source>
</evidence>
<evidence type="ECO:0000256" key="5">
    <source>
        <dbReference type="HAMAP-Rule" id="MF_00362"/>
    </source>
</evidence>
<dbReference type="EMBL" id="LJUI01000062">
    <property type="protein sequence ID" value="KPK68738.1"/>
    <property type="molecule type" value="Genomic_DNA"/>
</dbReference>
<dbReference type="Gene3D" id="3.30.70.1730">
    <property type="match status" value="1"/>
</dbReference>
<comment type="caution">
    <text evidence="6">The sequence shown here is derived from an EMBL/GenBank/DDBJ whole genome shotgun (WGS) entry which is preliminary data.</text>
</comment>
<dbReference type="AlphaFoldDB" id="A0A0S8G895"/>
<evidence type="ECO:0000256" key="4">
    <source>
        <dbReference type="ARBA" id="ARBA00035202"/>
    </source>
</evidence>
<keyword evidence="3 5" id="KW-0687">Ribonucleoprotein</keyword>
<dbReference type="GO" id="GO:0003735">
    <property type="term" value="F:structural constituent of ribosome"/>
    <property type="evidence" value="ECO:0007669"/>
    <property type="project" value="InterPro"/>
</dbReference>
<dbReference type="SUPFAM" id="SSF160369">
    <property type="entry name" value="Ribosomal protein L10-like"/>
    <property type="match status" value="1"/>
</dbReference>
<dbReference type="InterPro" id="IPR047865">
    <property type="entry name" value="Ribosomal_uL10_bac_type"/>
</dbReference>
<name>A0A0S8G895_UNCT6</name>
<evidence type="ECO:0000256" key="1">
    <source>
        <dbReference type="ARBA" id="ARBA00008889"/>
    </source>
</evidence>
<dbReference type="PROSITE" id="PS01109">
    <property type="entry name" value="RIBOSOMAL_L10"/>
    <property type="match status" value="1"/>
</dbReference>
<comment type="similarity">
    <text evidence="1 5">Belongs to the universal ribosomal protein uL10 family.</text>
</comment>
<proteinExistence type="inferred from homology"/>
<dbReference type="InterPro" id="IPR001790">
    <property type="entry name" value="Ribosomal_uL10"/>
</dbReference>
<dbReference type="InterPro" id="IPR002363">
    <property type="entry name" value="Ribosomal_uL10_CS_bac"/>
</dbReference>
<dbReference type="InterPro" id="IPR022973">
    <property type="entry name" value="Ribosomal_uL10_bac"/>
</dbReference>
<dbReference type="CDD" id="cd05797">
    <property type="entry name" value="Ribosomal_L10"/>
    <property type="match status" value="1"/>
</dbReference>
<dbReference type="NCBIfam" id="NF000955">
    <property type="entry name" value="PRK00099.1-1"/>
    <property type="match status" value="1"/>
</dbReference>
<dbReference type="PANTHER" id="PTHR11560">
    <property type="entry name" value="39S RIBOSOMAL PROTEIN L10, MITOCHONDRIAL"/>
    <property type="match status" value="1"/>
</dbReference>
<reference evidence="6 7" key="1">
    <citation type="journal article" date="2015" name="Microbiome">
        <title>Genomic resolution of linkages in carbon, nitrogen, and sulfur cycling among widespread estuary sediment bacteria.</title>
        <authorList>
            <person name="Baker B.J."/>
            <person name="Lazar C.S."/>
            <person name="Teske A.P."/>
            <person name="Dick G.J."/>
        </authorList>
    </citation>
    <scope>NUCLEOTIDE SEQUENCE [LARGE SCALE GENOMIC DNA]</scope>
    <source>
        <strain evidence="6">SM23_40</strain>
    </source>
</reference>
<keyword evidence="2 5" id="KW-0689">Ribosomal protein</keyword>
<organism evidence="6 7">
    <name type="scientific">candidate division TA06 bacterium SM23_40</name>
    <dbReference type="NCBI Taxonomy" id="1703774"/>
    <lineage>
        <taxon>Bacteria</taxon>
        <taxon>Bacteria division TA06</taxon>
    </lineage>
</organism>
<dbReference type="GO" id="GO:0015934">
    <property type="term" value="C:large ribosomal subunit"/>
    <property type="evidence" value="ECO:0007669"/>
    <property type="project" value="InterPro"/>
</dbReference>
<dbReference type="Gene3D" id="6.10.250.290">
    <property type="match status" value="1"/>
</dbReference>
<dbReference type="Pfam" id="PF00466">
    <property type="entry name" value="Ribosomal_L10"/>
    <property type="match status" value="1"/>
</dbReference>
<keyword evidence="5" id="KW-0699">rRNA-binding</keyword>
<dbReference type="InterPro" id="IPR043141">
    <property type="entry name" value="Ribosomal_uL10-like_sf"/>
</dbReference>
<evidence type="ECO:0000313" key="6">
    <source>
        <dbReference type="EMBL" id="KPK68738.1"/>
    </source>
</evidence>
<comment type="subunit">
    <text evidence="5">Part of the ribosomal stalk of the 50S ribosomal subunit. The N-terminus interacts with L11 and the large rRNA to form the base of the stalk. The C-terminus forms an elongated spine to which L12 dimers bind in a sequential fashion forming a multimeric L10(L12)X complex.</text>
</comment>
<gene>
    <name evidence="5" type="primary">rplJ</name>
    <name evidence="6" type="ORF">AMJ82_07460</name>
</gene>
<dbReference type="GO" id="GO:0006412">
    <property type="term" value="P:translation"/>
    <property type="evidence" value="ECO:0007669"/>
    <property type="project" value="UniProtKB-UniRule"/>
</dbReference>
<protein>
    <recommendedName>
        <fullName evidence="4 5">Large ribosomal subunit protein uL10</fullName>
    </recommendedName>
</protein>
<sequence>MAREVKEARVQELAEKFSSAKAILIADHTGFNVGQMTELRAKLRGVSVEYRVAKNTLSRLAIKQVGFESLLPLIVGPTALVFVKEDPIAPAKVIAEFADAAQRTAFKGAYLDGEVLTAEEVGRLVDLPPREVLLAQFVSGLAAPLASFAGLFRELLRRFVATLDQIAQQQGAAGDEAAGGGTEENSE</sequence>
<keyword evidence="5" id="KW-0694">RNA-binding</keyword>
<dbReference type="HAMAP" id="MF_00362">
    <property type="entry name" value="Ribosomal_uL10"/>
    <property type="match status" value="1"/>
</dbReference>
<comment type="function">
    <text evidence="5">Forms part of the ribosomal stalk, playing a central role in the interaction of the ribosome with GTP-bound translation factors.</text>
</comment>
<dbReference type="Proteomes" id="UP000051717">
    <property type="component" value="Unassembled WGS sequence"/>
</dbReference>
<evidence type="ECO:0000256" key="2">
    <source>
        <dbReference type="ARBA" id="ARBA00022980"/>
    </source>
</evidence>